<organism evidence="2 3">
    <name type="scientific">Actinoallomurus liliacearum</name>
    <dbReference type="NCBI Taxonomy" id="1080073"/>
    <lineage>
        <taxon>Bacteria</taxon>
        <taxon>Bacillati</taxon>
        <taxon>Actinomycetota</taxon>
        <taxon>Actinomycetes</taxon>
        <taxon>Streptosporangiales</taxon>
        <taxon>Thermomonosporaceae</taxon>
        <taxon>Actinoallomurus</taxon>
    </lineage>
</organism>
<evidence type="ECO:0000256" key="1">
    <source>
        <dbReference type="SAM" id="MobiDB-lite"/>
    </source>
</evidence>
<keyword evidence="3" id="KW-1185">Reference proteome</keyword>
<evidence type="ECO:0000313" key="2">
    <source>
        <dbReference type="EMBL" id="GAA4606680.1"/>
    </source>
</evidence>
<gene>
    <name evidence="2" type="ORF">GCM10023195_24430</name>
</gene>
<comment type="caution">
    <text evidence="2">The sequence shown here is derived from an EMBL/GenBank/DDBJ whole genome shotgun (WGS) entry which is preliminary data.</text>
</comment>
<sequence length="108" mass="11505">MTLPRPSGELPVTRVTAPPMRAPSGVGSAHTADADRLRHSAADLTGRCDVVLFPHVGHVPVEWVVVDTMRTNGVPASREDREAAVTGLSSEGFQRIVRSGGIVLSRRV</sequence>
<reference evidence="3" key="1">
    <citation type="journal article" date="2019" name="Int. J. Syst. Evol. Microbiol.">
        <title>The Global Catalogue of Microorganisms (GCM) 10K type strain sequencing project: providing services to taxonomists for standard genome sequencing and annotation.</title>
        <authorList>
            <consortium name="The Broad Institute Genomics Platform"/>
            <consortium name="The Broad Institute Genome Sequencing Center for Infectious Disease"/>
            <person name="Wu L."/>
            <person name="Ma J."/>
        </authorList>
    </citation>
    <scope>NUCLEOTIDE SEQUENCE [LARGE SCALE GENOMIC DNA]</scope>
    <source>
        <strain evidence="3">JCM 17938</strain>
    </source>
</reference>
<protein>
    <submittedName>
        <fullName evidence="2">Uncharacterized protein</fullName>
    </submittedName>
</protein>
<dbReference type="Proteomes" id="UP001500212">
    <property type="component" value="Unassembled WGS sequence"/>
</dbReference>
<evidence type="ECO:0000313" key="3">
    <source>
        <dbReference type="Proteomes" id="UP001500212"/>
    </source>
</evidence>
<proteinExistence type="predicted"/>
<dbReference type="EMBL" id="BAABHJ010000005">
    <property type="protein sequence ID" value="GAA4606680.1"/>
    <property type="molecule type" value="Genomic_DNA"/>
</dbReference>
<name>A0ABP8TIF2_9ACTN</name>
<accession>A0ABP8TIF2</accession>
<feature type="region of interest" description="Disordered" evidence="1">
    <location>
        <begin position="1"/>
        <end position="31"/>
    </location>
</feature>